<evidence type="ECO:0000256" key="1">
    <source>
        <dbReference type="ARBA" id="ARBA00022596"/>
    </source>
</evidence>
<dbReference type="AlphaFoldDB" id="A0A0F9HQF0"/>
<dbReference type="Pfam" id="PF01969">
    <property type="entry name" value="Ni_insertion"/>
    <property type="match status" value="1"/>
</dbReference>
<evidence type="ECO:0000313" key="2">
    <source>
        <dbReference type="EMBL" id="KKL77372.1"/>
    </source>
</evidence>
<reference evidence="2" key="1">
    <citation type="journal article" date="2015" name="Nature">
        <title>Complex archaea that bridge the gap between prokaryotes and eukaryotes.</title>
        <authorList>
            <person name="Spang A."/>
            <person name="Saw J.H."/>
            <person name="Jorgensen S.L."/>
            <person name="Zaremba-Niedzwiedzka K."/>
            <person name="Martijn J."/>
            <person name="Lind A.E."/>
            <person name="van Eijk R."/>
            <person name="Schleper C."/>
            <person name="Guy L."/>
            <person name="Ettema T.J."/>
        </authorList>
    </citation>
    <scope>NUCLEOTIDE SEQUENCE</scope>
</reference>
<dbReference type="PANTHER" id="PTHR36566:SF1">
    <property type="entry name" value="PYRIDINIUM-3,5-BISTHIOCARBOXYLIC ACID MONONUCLEOTIDE NICKEL INSERTION PROTEIN"/>
    <property type="match status" value="1"/>
</dbReference>
<name>A0A0F9HQF0_9ZZZZ</name>
<dbReference type="InterPro" id="IPR002822">
    <property type="entry name" value="Ni_insertion"/>
</dbReference>
<dbReference type="EMBL" id="LAZR01023767">
    <property type="protein sequence ID" value="KKL77372.1"/>
    <property type="molecule type" value="Genomic_DNA"/>
</dbReference>
<comment type="caution">
    <text evidence="2">The sequence shown here is derived from an EMBL/GenBank/DDBJ whole genome shotgun (WGS) entry which is preliminary data.</text>
</comment>
<gene>
    <name evidence="2" type="ORF">LCGC14_2035550</name>
</gene>
<proteinExistence type="predicted"/>
<keyword evidence="1" id="KW-0533">Nickel</keyword>
<organism evidence="2">
    <name type="scientific">marine sediment metagenome</name>
    <dbReference type="NCBI Taxonomy" id="412755"/>
    <lineage>
        <taxon>unclassified sequences</taxon>
        <taxon>metagenomes</taxon>
        <taxon>ecological metagenomes</taxon>
    </lineage>
</organism>
<dbReference type="PANTHER" id="PTHR36566">
    <property type="entry name" value="NICKEL INSERTION PROTEIN-RELATED"/>
    <property type="match status" value="1"/>
</dbReference>
<sequence>MSREAKTLKPPRKLLWFDCTFGVSGDMCLGALVDAGAPFKELKELPQTLGLKGVSVTRRSIKRAGLHALKVNVKVDESAQKARRLRDVERIIRRASLPDNVEERSLKVFRRIFKAEARVHGGKPDEVHLHEMGAADTLIDIVGSVLLIELLGVDRVTSSPVAVGSGTIKCSHGVLPVPAPAVAELLKGVPVTTGIEGIELATPTGAAIVRELSYGFGPMPDMVLKAVGCGAGTREVMGQPNAMRVLIGESA</sequence>
<accession>A0A0F9HQF0</accession>
<evidence type="ECO:0008006" key="3">
    <source>
        <dbReference type="Google" id="ProtNLM"/>
    </source>
</evidence>
<protein>
    <recommendedName>
        <fullName evidence="3">LarC family nickel insertion protein</fullName>
    </recommendedName>
</protein>